<evidence type="ECO:0000313" key="2">
    <source>
        <dbReference type="Proteomes" id="UP000267798"/>
    </source>
</evidence>
<reference evidence="1 2" key="1">
    <citation type="submission" date="2018-09" db="EMBL/GenBank/DDBJ databases">
        <title>Paenibacillus aracenensis nov. sp. isolated from a cave in southern Spain.</title>
        <authorList>
            <person name="Jurado V."/>
            <person name="Gutierrez-Patricio S."/>
            <person name="Gonzalez-Pimentel J.L."/>
            <person name="Miller A.Z."/>
            <person name="Laiz L."/>
            <person name="Saiz-Jimenez C."/>
        </authorList>
    </citation>
    <scope>NUCLEOTIDE SEQUENCE [LARGE SCALE GENOMIC DNA]</scope>
    <source>
        <strain evidence="1 2">JCM 19203</strain>
    </source>
</reference>
<protein>
    <submittedName>
        <fullName evidence="1">Uncharacterized protein</fullName>
    </submittedName>
</protein>
<dbReference type="OrthoDB" id="2595428at2"/>
<evidence type="ECO:0000313" key="1">
    <source>
        <dbReference type="EMBL" id="RJX39152.1"/>
    </source>
</evidence>
<gene>
    <name evidence="1" type="ORF">D3P09_16805</name>
</gene>
<dbReference type="EMBL" id="QXQB01000003">
    <property type="protein sequence ID" value="RJX39152.1"/>
    <property type="molecule type" value="Genomic_DNA"/>
</dbReference>
<keyword evidence="2" id="KW-1185">Reference proteome</keyword>
<name>A0A3A6PCL5_9BACL</name>
<proteinExistence type="predicted"/>
<dbReference type="AlphaFoldDB" id="A0A3A6PCL5"/>
<dbReference type="Proteomes" id="UP000267798">
    <property type="component" value="Unassembled WGS sequence"/>
</dbReference>
<dbReference type="RefSeq" id="WP_120112301.1">
    <property type="nucleotide sequence ID" value="NZ_QXQB01000003.1"/>
</dbReference>
<organism evidence="1 2">
    <name type="scientific">Paenibacillus pinisoli</name>
    <dbReference type="NCBI Taxonomy" id="1276110"/>
    <lineage>
        <taxon>Bacteria</taxon>
        <taxon>Bacillati</taxon>
        <taxon>Bacillota</taxon>
        <taxon>Bacilli</taxon>
        <taxon>Bacillales</taxon>
        <taxon>Paenibacillaceae</taxon>
        <taxon>Paenibacillus</taxon>
    </lineage>
</organism>
<accession>A0A3A6PCL5</accession>
<comment type="caution">
    <text evidence="1">The sequence shown here is derived from an EMBL/GenBank/DDBJ whole genome shotgun (WGS) entry which is preliminary data.</text>
</comment>
<sequence length="190" mass="21621">MQIGVYGYTDKRPVIYALLKLLQATGDVALISNNRHYKRLLEHGESQGHMANIMIAISDATPDEIFGEIGHSPDDFEHIVFDIQDTIPDDLTHIIYVKSYKPDEEEEAFLDLLGDYQVFKITYDGKPERGAVNIQPTPLLWKTVENIEFYKVLYALPSKELNMGVASLLTPSLNMPPKSSLTLLNRKWLR</sequence>